<name>A0A401YTN2_9ACTN</name>
<proteinExistence type="predicted"/>
<feature type="region of interest" description="Disordered" evidence="1">
    <location>
        <begin position="109"/>
        <end position="202"/>
    </location>
</feature>
<dbReference type="OrthoDB" id="4350888at2"/>
<dbReference type="EMBL" id="BIFH01000026">
    <property type="protein sequence ID" value="GCD97951.1"/>
    <property type="molecule type" value="Genomic_DNA"/>
</dbReference>
<feature type="compositionally biased region" description="Low complexity" evidence="1">
    <location>
        <begin position="123"/>
        <end position="138"/>
    </location>
</feature>
<feature type="transmembrane region" description="Helical" evidence="2">
    <location>
        <begin position="86"/>
        <end position="111"/>
    </location>
</feature>
<evidence type="ECO:0000256" key="2">
    <source>
        <dbReference type="SAM" id="Phobius"/>
    </source>
</evidence>
<feature type="region of interest" description="Disordered" evidence="1">
    <location>
        <begin position="1"/>
        <end position="83"/>
    </location>
</feature>
<comment type="caution">
    <text evidence="3">The sequence shown here is derived from an EMBL/GenBank/DDBJ whole genome shotgun (WGS) entry which is preliminary data.</text>
</comment>
<feature type="compositionally biased region" description="Pro residues" evidence="1">
    <location>
        <begin position="139"/>
        <end position="151"/>
    </location>
</feature>
<reference evidence="3 4" key="1">
    <citation type="submission" date="2018-12" db="EMBL/GenBank/DDBJ databases">
        <title>Draft genome sequence of Embleya hyalina NBRC 13850T.</title>
        <authorList>
            <person name="Komaki H."/>
            <person name="Hosoyama A."/>
            <person name="Kimura A."/>
            <person name="Ichikawa N."/>
            <person name="Tamura T."/>
        </authorList>
    </citation>
    <scope>NUCLEOTIDE SEQUENCE [LARGE SCALE GENOMIC DNA]</scope>
    <source>
        <strain evidence="3 4">NBRC 13850</strain>
    </source>
</reference>
<dbReference type="Proteomes" id="UP000286931">
    <property type="component" value="Unassembled WGS sequence"/>
</dbReference>
<keyword evidence="2" id="KW-0812">Transmembrane</keyword>
<evidence type="ECO:0000313" key="4">
    <source>
        <dbReference type="Proteomes" id="UP000286931"/>
    </source>
</evidence>
<keyword evidence="2" id="KW-0472">Membrane</keyword>
<keyword evidence="2" id="KW-1133">Transmembrane helix</keyword>
<evidence type="ECO:0008006" key="5">
    <source>
        <dbReference type="Google" id="ProtNLM"/>
    </source>
</evidence>
<evidence type="ECO:0000256" key="1">
    <source>
        <dbReference type="SAM" id="MobiDB-lite"/>
    </source>
</evidence>
<gene>
    <name evidence="3" type="ORF">EHYA_05651</name>
</gene>
<feature type="compositionally biased region" description="Pro residues" evidence="1">
    <location>
        <begin position="13"/>
        <end position="47"/>
    </location>
</feature>
<protein>
    <recommendedName>
        <fullName evidence="5">DUF4189 domain-containing protein</fullName>
    </recommendedName>
</protein>
<keyword evidence="4" id="KW-1185">Reference proteome</keyword>
<sequence>MSFQQSPGGEQPQQPPGGPYGPPPGPYGAPPPPGQPYGGPYGPPGPPHAVSQPGAHPYGAPPPPGQWGYGPGYGGPPPPGQPKRKVAIIVGAVVGVLALGTVAVLGATGAFSSDDDKDPVANPTSSSLTSGPPTTRPTSPAPVPPDLPTTRPPSTTSAPKRTVDTPDKAGGLNKMGDDAYPAQKSLRDGARPGSKVAAYGASGASSPSAVVMVMANPAPRQSPMTTMDQIIAGMREGADEKSADLGAVREMGAGSMGGVLRCTTIKSGGKTLPTCVWADADTVGVVYGINDKTLDETAAQTLRLRPDLEK</sequence>
<dbReference type="RefSeq" id="WP_126639896.1">
    <property type="nucleotide sequence ID" value="NZ_BIFH01000026.1"/>
</dbReference>
<evidence type="ECO:0000313" key="3">
    <source>
        <dbReference type="EMBL" id="GCD97951.1"/>
    </source>
</evidence>
<accession>A0A401YTN2</accession>
<dbReference type="AlphaFoldDB" id="A0A401YTN2"/>
<organism evidence="3 4">
    <name type="scientific">Embleya hyalina</name>
    <dbReference type="NCBI Taxonomy" id="516124"/>
    <lineage>
        <taxon>Bacteria</taxon>
        <taxon>Bacillati</taxon>
        <taxon>Actinomycetota</taxon>
        <taxon>Actinomycetes</taxon>
        <taxon>Kitasatosporales</taxon>
        <taxon>Streptomycetaceae</taxon>
        <taxon>Embleya</taxon>
    </lineage>
</organism>